<dbReference type="CDD" id="cd00109">
    <property type="entry name" value="Kunitz-type"/>
    <property type="match status" value="1"/>
</dbReference>
<evidence type="ECO:0000259" key="11">
    <source>
        <dbReference type="PROSITE" id="PS50279"/>
    </source>
</evidence>
<accession>A0AA36C8E4</accession>
<keyword evidence="1" id="KW-0645">Protease</keyword>
<evidence type="ECO:0000256" key="9">
    <source>
        <dbReference type="SAM" id="MobiDB-lite"/>
    </source>
</evidence>
<feature type="binding site" evidence="8">
    <location>
        <position position="245"/>
    </location>
    <ligand>
        <name>Zn(2+)</name>
        <dbReference type="ChEBI" id="CHEBI:29105"/>
        <note>catalytic</note>
    </ligand>
</feature>
<evidence type="ECO:0000256" key="5">
    <source>
        <dbReference type="ARBA" id="ARBA00023049"/>
    </source>
</evidence>
<gene>
    <name evidence="13" type="ORF">MSPICULIGERA_LOCUS2394</name>
</gene>
<dbReference type="GO" id="GO:0046872">
    <property type="term" value="F:metal ion binding"/>
    <property type="evidence" value="ECO:0007669"/>
    <property type="project" value="UniProtKB-KW"/>
</dbReference>
<dbReference type="Gene3D" id="4.10.410.10">
    <property type="entry name" value="Pancreatic trypsin inhibitor Kunitz domain"/>
    <property type="match status" value="1"/>
</dbReference>
<dbReference type="AlphaFoldDB" id="A0AA36C8E4"/>
<dbReference type="InterPro" id="IPR002223">
    <property type="entry name" value="Kunitz_BPTI"/>
</dbReference>
<evidence type="ECO:0000256" key="8">
    <source>
        <dbReference type="PROSITE-ProRule" id="PRU00276"/>
    </source>
</evidence>
<dbReference type="Gene3D" id="4.10.75.10">
    <property type="entry name" value="Elafin-like"/>
    <property type="match status" value="1"/>
</dbReference>
<comment type="caution">
    <text evidence="8">Lacks conserved residue(s) required for the propagation of feature annotation.</text>
</comment>
<evidence type="ECO:0000313" key="13">
    <source>
        <dbReference type="EMBL" id="CAJ0563282.1"/>
    </source>
</evidence>
<keyword evidence="6" id="KW-1015">Disulfide bond</keyword>
<sequence>MTPRHYATVLITLTVLLCTTNGIVKLRRQDTLGKTKLIKEAKFSNISLPSSNGTARNSYMGVSLLLVGDYALYRNFVDIAGDEDGGLRYATEYLTAIFEQVRAIYDDMEFSFGKLHLQLAGTFVAIRPADCPLLQPDDQAPIEMDGNITLEDLDGDDEGSLLQQYKGPEALSKIFGWKKRHEDLLPVHDHTMLLTKLDLLSWSGSDSSQGMAPLAALCKGEESSSVVEDVGAMATAIIAAHELGHNLGASHDHPNLTEECHQHHTFLMAPSVSVKVDDERFFNVRRLSPCSRSDVEEYLSRPEAFCVRKKSRRRVSAPNPLTDSFPGERWSASLQCQLAFGKGYGLCTKPEYKDLGGDPCRRVWCKDRQQDWDGPCETLPFFPALDGTQCGMNRWCQKGHCIDNAKKMLACKDLNADLCRKYSKSKLRHYCNAKDFSEICCLTCHKAKKEISLERLRPQGPVPPNGPEISDRREDSGHSYSASALDLCKYYELVGKLHEHPECLRGAPPDVLEKIFPSTEAPRPEPVTRPILGFCPSSAALIQCTGDLQACPLSGQICVQSDGNKCCQIVTSGIPASEINAKSGSCPRPLGISVLQDTTIGCWLDANCPGIQKCCVEPNPVTNSATRICRDPVGISSSSICNQPLAVGSCTAPTVRYYYDAGAGRCTQFMYSGCGGNANNFQSLASCQATCGSSGITGTPSCPADANTGLNCLFAHADACNTDSDCLGRENTQQPSCCMTTCGYKICYQY</sequence>
<evidence type="ECO:0000256" key="7">
    <source>
        <dbReference type="ARBA" id="ARBA00023180"/>
    </source>
</evidence>
<feature type="non-terminal residue" evidence="13">
    <location>
        <position position="1"/>
    </location>
</feature>
<feature type="region of interest" description="Disordered" evidence="9">
    <location>
        <begin position="455"/>
        <end position="477"/>
    </location>
</feature>
<dbReference type="FunFam" id="4.10.410.10:FF:000047">
    <property type="entry name" value="Protein CBG06419"/>
    <property type="match status" value="1"/>
</dbReference>
<name>A0AA36C8E4_9BILA</name>
<dbReference type="GO" id="GO:0004222">
    <property type="term" value="F:metalloendopeptidase activity"/>
    <property type="evidence" value="ECO:0007669"/>
    <property type="project" value="InterPro"/>
</dbReference>
<feature type="domain" description="WAP" evidence="12">
    <location>
        <begin position="579"/>
        <end position="633"/>
    </location>
</feature>
<feature type="domain" description="BPTI/Kunitz inhibitor" evidence="11">
    <location>
        <begin position="641"/>
        <end position="691"/>
    </location>
</feature>
<dbReference type="InterPro" id="IPR041645">
    <property type="entry name" value="ADAMTS_CR_2"/>
</dbReference>
<dbReference type="InterPro" id="IPR020901">
    <property type="entry name" value="Prtase_inh_Kunz-CS"/>
</dbReference>
<dbReference type="GO" id="GO:0004867">
    <property type="term" value="F:serine-type endopeptidase inhibitor activity"/>
    <property type="evidence" value="ECO:0007669"/>
    <property type="project" value="InterPro"/>
</dbReference>
<dbReference type="Proteomes" id="UP001177023">
    <property type="component" value="Unassembled WGS sequence"/>
</dbReference>
<dbReference type="GO" id="GO:0005576">
    <property type="term" value="C:extracellular region"/>
    <property type="evidence" value="ECO:0007669"/>
    <property type="project" value="InterPro"/>
</dbReference>
<feature type="binding site" evidence="8">
    <location>
        <position position="251"/>
    </location>
    <ligand>
        <name>Zn(2+)</name>
        <dbReference type="ChEBI" id="CHEBI:29105"/>
        <note>catalytic</note>
    </ligand>
</feature>
<dbReference type="InterPro" id="IPR001590">
    <property type="entry name" value="Peptidase_M12B"/>
</dbReference>
<dbReference type="PROSITE" id="PS50279">
    <property type="entry name" value="BPTI_KUNITZ_2"/>
    <property type="match status" value="1"/>
</dbReference>
<feature type="domain" description="Peptidase M12B" evidence="10">
    <location>
        <begin position="60"/>
        <end position="311"/>
    </location>
</feature>
<dbReference type="Pfam" id="PF00014">
    <property type="entry name" value="Kunitz_BPTI"/>
    <property type="match status" value="1"/>
</dbReference>
<dbReference type="Gene3D" id="3.40.1620.60">
    <property type="match status" value="1"/>
</dbReference>
<evidence type="ECO:0000256" key="6">
    <source>
        <dbReference type="ARBA" id="ARBA00023157"/>
    </source>
</evidence>
<dbReference type="PANTHER" id="PTHR11905:SF159">
    <property type="entry name" value="ADAM METALLOPROTEASE"/>
    <property type="match status" value="1"/>
</dbReference>
<evidence type="ECO:0000259" key="12">
    <source>
        <dbReference type="PROSITE" id="PS51390"/>
    </source>
</evidence>
<proteinExistence type="predicted"/>
<dbReference type="SMART" id="SM00217">
    <property type="entry name" value="WAP"/>
    <property type="match status" value="1"/>
</dbReference>
<keyword evidence="5" id="KW-0482">Metalloprotease</keyword>
<keyword evidence="3" id="KW-0378">Hydrolase</keyword>
<dbReference type="Pfam" id="PF17771">
    <property type="entry name" value="ADAMTS_CR_2"/>
    <property type="match status" value="1"/>
</dbReference>
<dbReference type="EMBL" id="CATQJA010000698">
    <property type="protein sequence ID" value="CAJ0563282.1"/>
    <property type="molecule type" value="Genomic_DNA"/>
</dbReference>
<organism evidence="13 14">
    <name type="scientific">Mesorhabditis spiculigera</name>
    <dbReference type="NCBI Taxonomy" id="96644"/>
    <lineage>
        <taxon>Eukaryota</taxon>
        <taxon>Metazoa</taxon>
        <taxon>Ecdysozoa</taxon>
        <taxon>Nematoda</taxon>
        <taxon>Chromadorea</taxon>
        <taxon>Rhabditida</taxon>
        <taxon>Rhabditina</taxon>
        <taxon>Rhabditomorpha</taxon>
        <taxon>Rhabditoidea</taxon>
        <taxon>Rhabditidae</taxon>
        <taxon>Mesorhabditinae</taxon>
        <taxon>Mesorhabditis</taxon>
    </lineage>
</organism>
<dbReference type="InterPro" id="IPR024079">
    <property type="entry name" value="MetalloPept_cat_dom_sf"/>
</dbReference>
<dbReference type="PROSITE" id="PS51390">
    <property type="entry name" value="WAP"/>
    <property type="match status" value="1"/>
</dbReference>
<dbReference type="GO" id="GO:0006509">
    <property type="term" value="P:membrane protein ectodomain proteolysis"/>
    <property type="evidence" value="ECO:0007669"/>
    <property type="project" value="TreeGrafter"/>
</dbReference>
<dbReference type="Pfam" id="PF01421">
    <property type="entry name" value="Reprolysin"/>
    <property type="match status" value="1"/>
</dbReference>
<feature type="active site" evidence="8">
    <location>
        <position position="242"/>
    </location>
</feature>
<reference evidence="13" key="1">
    <citation type="submission" date="2023-06" db="EMBL/GenBank/DDBJ databases">
        <authorList>
            <person name="Delattre M."/>
        </authorList>
    </citation>
    <scope>NUCLEOTIDE SEQUENCE</scope>
    <source>
        <strain evidence="13">AF72</strain>
    </source>
</reference>
<evidence type="ECO:0000256" key="2">
    <source>
        <dbReference type="ARBA" id="ARBA00022723"/>
    </source>
</evidence>
<dbReference type="PRINTS" id="PR00759">
    <property type="entry name" value="BASICPTASE"/>
</dbReference>
<dbReference type="InterPro" id="IPR036645">
    <property type="entry name" value="Elafin-like_sf"/>
</dbReference>
<evidence type="ECO:0000313" key="14">
    <source>
        <dbReference type="Proteomes" id="UP001177023"/>
    </source>
</evidence>
<evidence type="ECO:0000256" key="4">
    <source>
        <dbReference type="ARBA" id="ARBA00022833"/>
    </source>
</evidence>
<dbReference type="PANTHER" id="PTHR11905">
    <property type="entry name" value="ADAM A DISINTEGRIN AND METALLOPROTEASE DOMAIN"/>
    <property type="match status" value="1"/>
</dbReference>
<dbReference type="SMART" id="SM00131">
    <property type="entry name" value="KU"/>
    <property type="match status" value="1"/>
</dbReference>
<evidence type="ECO:0000256" key="1">
    <source>
        <dbReference type="ARBA" id="ARBA00022670"/>
    </source>
</evidence>
<dbReference type="InterPro" id="IPR008197">
    <property type="entry name" value="WAP_dom"/>
</dbReference>
<keyword evidence="14" id="KW-1185">Reference proteome</keyword>
<protein>
    <submittedName>
        <fullName evidence="13">Uncharacterized protein</fullName>
    </submittedName>
</protein>
<keyword evidence="2 8" id="KW-0479">Metal-binding</keyword>
<dbReference type="PROSITE" id="PS00280">
    <property type="entry name" value="BPTI_KUNITZ_1"/>
    <property type="match status" value="1"/>
</dbReference>
<feature type="binding site" evidence="8">
    <location>
        <position position="241"/>
    </location>
    <ligand>
        <name>Zn(2+)</name>
        <dbReference type="ChEBI" id="CHEBI:29105"/>
        <note>catalytic</note>
    </ligand>
</feature>
<keyword evidence="7" id="KW-0325">Glycoprotein</keyword>
<dbReference type="PROSITE" id="PS50215">
    <property type="entry name" value="ADAM_MEPRO"/>
    <property type="match status" value="1"/>
</dbReference>
<keyword evidence="4 8" id="KW-0862">Zinc</keyword>
<evidence type="ECO:0000259" key="10">
    <source>
        <dbReference type="PROSITE" id="PS50215"/>
    </source>
</evidence>
<evidence type="ECO:0000256" key="3">
    <source>
        <dbReference type="ARBA" id="ARBA00022801"/>
    </source>
</evidence>
<dbReference type="SUPFAM" id="SSF55486">
    <property type="entry name" value="Metalloproteases ('zincins'), catalytic domain"/>
    <property type="match status" value="1"/>
</dbReference>
<comment type="caution">
    <text evidence="13">The sequence shown here is derived from an EMBL/GenBank/DDBJ whole genome shotgun (WGS) entry which is preliminary data.</text>
</comment>
<dbReference type="Pfam" id="PF00095">
    <property type="entry name" value="WAP"/>
    <property type="match status" value="1"/>
</dbReference>
<dbReference type="SUPFAM" id="SSF57362">
    <property type="entry name" value="BPTI-like"/>
    <property type="match status" value="1"/>
</dbReference>
<dbReference type="Gene3D" id="3.40.390.10">
    <property type="entry name" value="Collagenase (Catalytic Domain)"/>
    <property type="match status" value="1"/>
</dbReference>
<dbReference type="InterPro" id="IPR036880">
    <property type="entry name" value="Kunitz_BPTI_sf"/>
</dbReference>
<dbReference type="SUPFAM" id="SSF57256">
    <property type="entry name" value="Elafin-like"/>
    <property type="match status" value="1"/>
</dbReference>